<feature type="transmembrane region" description="Helical" evidence="1">
    <location>
        <begin position="249"/>
        <end position="277"/>
    </location>
</feature>
<organism evidence="2 3">
    <name type="scientific">Pelomonas lactea</name>
    <dbReference type="NCBI Taxonomy" id="3299030"/>
    <lineage>
        <taxon>Bacteria</taxon>
        <taxon>Pseudomonadati</taxon>
        <taxon>Pseudomonadota</taxon>
        <taxon>Betaproteobacteria</taxon>
        <taxon>Burkholderiales</taxon>
        <taxon>Sphaerotilaceae</taxon>
        <taxon>Roseateles</taxon>
    </lineage>
</organism>
<name>A0ABW7GIG5_9BURK</name>
<feature type="transmembrane region" description="Helical" evidence="1">
    <location>
        <begin position="289"/>
        <end position="314"/>
    </location>
</feature>
<reference evidence="2 3" key="1">
    <citation type="submission" date="2024-08" db="EMBL/GenBank/DDBJ databases">
        <authorList>
            <person name="Lu H."/>
        </authorList>
    </citation>
    <scope>NUCLEOTIDE SEQUENCE [LARGE SCALE GENOMIC DNA]</scope>
    <source>
        <strain evidence="2 3">DXS20W</strain>
    </source>
</reference>
<accession>A0ABW7GIG5</accession>
<proteinExistence type="predicted"/>
<gene>
    <name evidence="2" type="ORF">ACG04Q_09085</name>
</gene>
<keyword evidence="1" id="KW-0472">Membrane</keyword>
<evidence type="ECO:0008006" key="4">
    <source>
        <dbReference type="Google" id="ProtNLM"/>
    </source>
</evidence>
<comment type="caution">
    <text evidence="2">The sequence shown here is derived from an EMBL/GenBank/DDBJ whole genome shotgun (WGS) entry which is preliminary data.</text>
</comment>
<feature type="transmembrane region" description="Helical" evidence="1">
    <location>
        <begin position="55"/>
        <end position="72"/>
    </location>
</feature>
<keyword evidence="1" id="KW-0812">Transmembrane</keyword>
<keyword evidence="1" id="KW-1133">Transmembrane helix</keyword>
<dbReference type="EMBL" id="JBIGHX010000003">
    <property type="protein sequence ID" value="MFG6461723.1"/>
    <property type="molecule type" value="Genomic_DNA"/>
</dbReference>
<feature type="transmembrane region" description="Helical" evidence="1">
    <location>
        <begin position="7"/>
        <end position="26"/>
    </location>
</feature>
<feature type="transmembrane region" description="Helical" evidence="1">
    <location>
        <begin position="218"/>
        <end position="237"/>
    </location>
</feature>
<dbReference type="RefSeq" id="WP_394510588.1">
    <property type="nucleotide sequence ID" value="NZ_JBIGHX010000003.1"/>
</dbReference>
<evidence type="ECO:0000256" key="1">
    <source>
        <dbReference type="SAM" id="Phobius"/>
    </source>
</evidence>
<feature type="transmembrane region" description="Helical" evidence="1">
    <location>
        <begin position="435"/>
        <end position="456"/>
    </location>
</feature>
<feature type="transmembrane region" description="Helical" evidence="1">
    <location>
        <begin position="167"/>
        <end position="186"/>
    </location>
</feature>
<evidence type="ECO:0000313" key="2">
    <source>
        <dbReference type="EMBL" id="MFG6461723.1"/>
    </source>
</evidence>
<dbReference type="Proteomes" id="UP001606302">
    <property type="component" value="Unassembled WGS sequence"/>
</dbReference>
<protein>
    <recommendedName>
        <fullName evidence="4">O-antigen ligase domain-containing protein</fullName>
    </recommendedName>
</protein>
<keyword evidence="3" id="KW-1185">Reference proteome</keyword>
<sequence length="497" mass="53331">MKRMPPLPMIAVLTAGAALALFSGLILPVGGIVPLVALWALPAAIVIIFFPRFFYWAMLALVLLISGTVQYFTDHGQLQWVASGIGICLLVSGFLQGAGAKSDGTGRLTGVDAAMIVFATTATVSTVFGEGGAPHVAAGLRNYLPFLGLYVYLRLGGMSADTLRRTVWFLLLVALVQFPIEVYQAVVVVPQRVAANSFGSAFDSIVGSFGGPKFGGGASGSLAIYLVFAMVLALAMYRNQLLNGRQVIGSLLAIMIGIGLAETKVVFVMIPLALAVLYSGELYQRPMRFLIGALFALGAMALLLYVYFIFFWAAENRGDVWLVIVRRFSYSFDPTFMPANNWPGRMTGLAIWWRNQDFSGDIYHWLVGYGMAAATSMSTIAGPGVAALKFGLGTDVTGATKLLWEVGLVGLVAYVAPLFMAFVTFGRVQHEGEALLRSFVQALRATTLVLALAVLYEVTIVSSPPMQLIAMILYAVAARLGARHPLRAQRPVSFAQA</sequence>
<feature type="transmembrane region" description="Helical" evidence="1">
    <location>
        <begin position="402"/>
        <end position="423"/>
    </location>
</feature>
<feature type="transmembrane region" description="Helical" evidence="1">
    <location>
        <begin position="78"/>
        <end position="98"/>
    </location>
</feature>
<evidence type="ECO:0000313" key="3">
    <source>
        <dbReference type="Proteomes" id="UP001606302"/>
    </source>
</evidence>
<feature type="transmembrane region" description="Helical" evidence="1">
    <location>
        <begin position="135"/>
        <end position="155"/>
    </location>
</feature>
<feature type="transmembrane region" description="Helical" evidence="1">
    <location>
        <begin position="462"/>
        <end position="482"/>
    </location>
</feature>
<feature type="transmembrane region" description="Helical" evidence="1">
    <location>
        <begin position="362"/>
        <end position="382"/>
    </location>
</feature>